<protein>
    <submittedName>
        <fullName evidence="1">SWI/SNF complex component SNF12-like</fullName>
    </submittedName>
</protein>
<dbReference type="EMBL" id="QGNW01000012">
    <property type="protein sequence ID" value="RVX17833.1"/>
    <property type="molecule type" value="Genomic_DNA"/>
</dbReference>
<reference evidence="1 2" key="1">
    <citation type="journal article" date="2018" name="PLoS Genet.">
        <title>Population sequencing reveals clonal diversity and ancestral inbreeding in the grapevine cultivar Chardonnay.</title>
        <authorList>
            <person name="Roach M.J."/>
            <person name="Johnson D.L."/>
            <person name="Bohlmann J."/>
            <person name="van Vuuren H.J."/>
            <person name="Jones S.J."/>
            <person name="Pretorius I.S."/>
            <person name="Schmidt S.A."/>
            <person name="Borneman A.R."/>
        </authorList>
    </citation>
    <scope>NUCLEOTIDE SEQUENCE [LARGE SCALE GENOMIC DNA]</scope>
    <source>
        <strain evidence="2">cv. Chardonnay</strain>
        <tissue evidence="1">Leaf</tissue>
    </source>
</reference>
<accession>A0A438K9G5</accession>
<sequence length="128" mass="14674">MVPQKISHHLSPPQPIHLEHKVKLSGNSPAGTTCYDVLVDVPLPLEKEMSAFLANTERHKEIDAYDETICASIKKIQEHNRRRAFFLGDASRNAEKERRADFYNQPWVDDAVIRYLNRKPAPGMEAHE</sequence>
<comment type="caution">
    <text evidence="1">The sequence shown here is derived from an EMBL/GenBank/DDBJ whole genome shotgun (WGS) entry which is preliminary data.</text>
</comment>
<dbReference type="Proteomes" id="UP000288805">
    <property type="component" value="Unassembled WGS sequence"/>
</dbReference>
<evidence type="ECO:0000313" key="2">
    <source>
        <dbReference type="Proteomes" id="UP000288805"/>
    </source>
</evidence>
<evidence type="ECO:0000313" key="1">
    <source>
        <dbReference type="EMBL" id="RVX17833.1"/>
    </source>
</evidence>
<organism evidence="1 2">
    <name type="scientific">Vitis vinifera</name>
    <name type="common">Grape</name>
    <dbReference type="NCBI Taxonomy" id="29760"/>
    <lineage>
        <taxon>Eukaryota</taxon>
        <taxon>Viridiplantae</taxon>
        <taxon>Streptophyta</taxon>
        <taxon>Embryophyta</taxon>
        <taxon>Tracheophyta</taxon>
        <taxon>Spermatophyta</taxon>
        <taxon>Magnoliopsida</taxon>
        <taxon>eudicotyledons</taxon>
        <taxon>Gunneridae</taxon>
        <taxon>Pentapetalae</taxon>
        <taxon>rosids</taxon>
        <taxon>Vitales</taxon>
        <taxon>Vitaceae</taxon>
        <taxon>Viteae</taxon>
        <taxon>Vitis</taxon>
    </lineage>
</organism>
<gene>
    <name evidence="1" type="primary">VvCHDp000240_2</name>
    <name evidence="1" type="ORF">CK203_004089</name>
</gene>
<proteinExistence type="predicted"/>
<dbReference type="AlphaFoldDB" id="A0A438K9G5"/>
<name>A0A438K9G5_VITVI</name>